<sequence>MPFGTNAELPKTVRDRLSTKEQSQWRAVWNSVFADTQDEGKAFAAANSAIKKSEVDWSLDFKINKIDDQHLVFGWLSVAIDKSGDVIVDSQGDIIEPEELEKAAYDFTLFSRQAGDMHKKTEGIGQLVESMVFTVEKQEVLGIPEGTVPIGWWVGFKIQDEDVWKRIKSGELKAFSIGGKAIR</sequence>
<organism evidence="2">
    <name type="scientific">marine sediment metagenome</name>
    <dbReference type="NCBI Taxonomy" id="412755"/>
    <lineage>
        <taxon>unclassified sequences</taxon>
        <taxon>metagenomes</taxon>
        <taxon>ecological metagenomes</taxon>
    </lineage>
</organism>
<dbReference type="SUPFAM" id="SSF140376">
    <property type="entry name" value="ChaB-like"/>
    <property type="match status" value="1"/>
</dbReference>
<feature type="non-terminal residue" evidence="2">
    <location>
        <position position="183"/>
    </location>
</feature>
<proteinExistence type="predicted"/>
<name>A0A0F9BZT7_9ZZZZ</name>
<dbReference type="Pfam" id="PF14550">
    <property type="entry name" value="Peptidase_S78_2"/>
    <property type="match status" value="1"/>
</dbReference>
<comment type="caution">
    <text evidence="2">The sequence shown here is derived from an EMBL/GenBank/DDBJ whole genome shotgun (WGS) entry which is preliminary data.</text>
</comment>
<dbReference type="AlphaFoldDB" id="A0A0F9BZT7"/>
<reference evidence="2" key="1">
    <citation type="journal article" date="2015" name="Nature">
        <title>Complex archaea that bridge the gap between prokaryotes and eukaryotes.</title>
        <authorList>
            <person name="Spang A."/>
            <person name="Saw J.H."/>
            <person name="Jorgensen S.L."/>
            <person name="Zaremba-Niedzwiedzka K."/>
            <person name="Martijn J."/>
            <person name="Lind A.E."/>
            <person name="van Eijk R."/>
            <person name="Schleper C."/>
            <person name="Guy L."/>
            <person name="Ettema T.J."/>
        </authorList>
    </citation>
    <scope>NUCLEOTIDE SEQUENCE</scope>
</reference>
<evidence type="ECO:0000259" key="1">
    <source>
        <dbReference type="Pfam" id="PF14550"/>
    </source>
</evidence>
<dbReference type="InterPro" id="IPR037205">
    <property type="entry name" value="ChaB_sf"/>
</dbReference>
<feature type="domain" description="Phage-like element PBSX protein XkdF" evidence="1">
    <location>
        <begin position="65"/>
        <end position="181"/>
    </location>
</feature>
<evidence type="ECO:0000313" key="2">
    <source>
        <dbReference type="EMBL" id="KKL27450.1"/>
    </source>
</evidence>
<dbReference type="InterPro" id="IPR027924">
    <property type="entry name" value="XkdF"/>
</dbReference>
<dbReference type="EMBL" id="LAZR01035460">
    <property type="protein sequence ID" value="KKL27450.1"/>
    <property type="molecule type" value="Genomic_DNA"/>
</dbReference>
<dbReference type="Gene3D" id="1.10.1740.70">
    <property type="entry name" value="ChaB"/>
    <property type="match status" value="1"/>
</dbReference>
<gene>
    <name evidence="2" type="ORF">LCGC14_2385060</name>
</gene>
<protein>
    <recommendedName>
        <fullName evidence="1">Phage-like element PBSX protein XkdF domain-containing protein</fullName>
    </recommendedName>
</protein>
<accession>A0A0F9BZT7</accession>